<proteinExistence type="inferred from homology"/>
<dbReference type="EC" id="3.5.1.44" evidence="5"/>
<dbReference type="SUPFAM" id="SSF52738">
    <property type="entry name" value="Methylesterase CheB, C-terminal domain"/>
    <property type="match status" value="1"/>
</dbReference>
<dbReference type="CDD" id="cd17541">
    <property type="entry name" value="REC_CheB-like"/>
    <property type="match status" value="1"/>
</dbReference>
<gene>
    <name evidence="5" type="primary">cheB</name>
    <name evidence="10" type="ORF">GCM10023095_22820</name>
</gene>
<dbReference type="PIRSF" id="PIRSF000876">
    <property type="entry name" value="RR_chemtxs_CheB"/>
    <property type="match status" value="1"/>
</dbReference>
<dbReference type="SUPFAM" id="SSF52172">
    <property type="entry name" value="CheY-like"/>
    <property type="match status" value="1"/>
</dbReference>
<dbReference type="InterPro" id="IPR011006">
    <property type="entry name" value="CheY-like_superfamily"/>
</dbReference>
<evidence type="ECO:0000256" key="7">
    <source>
        <dbReference type="PROSITE-ProRule" id="PRU00169"/>
    </source>
</evidence>
<dbReference type="PROSITE" id="PS50110">
    <property type="entry name" value="RESPONSE_REGULATORY"/>
    <property type="match status" value="1"/>
</dbReference>
<dbReference type="InterPro" id="IPR001789">
    <property type="entry name" value="Sig_transdc_resp-reg_receiver"/>
</dbReference>
<dbReference type="RefSeq" id="WP_345013168.1">
    <property type="nucleotide sequence ID" value="NZ_BAABFC010000014.1"/>
</dbReference>
<name>A0ABP8QDD7_9GAMM</name>
<dbReference type="NCBIfam" id="NF001965">
    <property type="entry name" value="PRK00742.1"/>
    <property type="match status" value="1"/>
</dbReference>
<dbReference type="CDD" id="cd16432">
    <property type="entry name" value="CheB_Rec"/>
    <property type="match status" value="1"/>
</dbReference>
<evidence type="ECO:0000256" key="1">
    <source>
        <dbReference type="ARBA" id="ARBA00022490"/>
    </source>
</evidence>
<comment type="caution">
    <text evidence="10">The sequence shown here is derived from an EMBL/GenBank/DDBJ whole genome shotgun (WGS) entry which is preliminary data.</text>
</comment>
<dbReference type="Gene3D" id="3.40.50.180">
    <property type="entry name" value="Methylesterase CheB, C-terminal domain"/>
    <property type="match status" value="1"/>
</dbReference>
<evidence type="ECO:0000256" key="2">
    <source>
        <dbReference type="ARBA" id="ARBA00022500"/>
    </source>
</evidence>
<comment type="domain">
    <text evidence="5">Contains a C-terminal catalytic domain, and an N-terminal region which modulates catalytic activity.</text>
</comment>
<dbReference type="SMART" id="SM00448">
    <property type="entry name" value="REC"/>
    <property type="match status" value="1"/>
</dbReference>
<dbReference type="Gene3D" id="3.40.50.2300">
    <property type="match status" value="1"/>
</dbReference>
<feature type="domain" description="Response regulatory" evidence="8">
    <location>
        <begin position="5"/>
        <end position="122"/>
    </location>
</feature>
<evidence type="ECO:0000256" key="6">
    <source>
        <dbReference type="PROSITE-ProRule" id="PRU00050"/>
    </source>
</evidence>
<comment type="function">
    <text evidence="5">Involved in chemotaxis. Part of a chemotaxis signal transduction system that modulates chemotaxis in response to various stimuli. Catalyzes the demethylation of specific methylglutamate residues introduced into the chemoreceptors (methyl-accepting chemotaxis proteins or MCP) by CheR. Also mediates the irreversible deamidation of specific glutamine residues to glutamic acid.</text>
</comment>
<keyword evidence="2 5" id="KW-0145">Chemotaxis</keyword>
<comment type="subcellular location">
    <subcellularLocation>
        <location evidence="5">Cytoplasm</location>
    </subcellularLocation>
</comment>
<feature type="active site" evidence="5 6">
    <location>
        <position position="177"/>
    </location>
</feature>
<evidence type="ECO:0000256" key="3">
    <source>
        <dbReference type="ARBA" id="ARBA00022801"/>
    </source>
</evidence>
<evidence type="ECO:0000313" key="11">
    <source>
        <dbReference type="Proteomes" id="UP001501321"/>
    </source>
</evidence>
<dbReference type="Proteomes" id="UP001501321">
    <property type="component" value="Unassembled WGS sequence"/>
</dbReference>
<dbReference type="PROSITE" id="PS50122">
    <property type="entry name" value="CHEB"/>
    <property type="match status" value="1"/>
</dbReference>
<organism evidence="10 11">
    <name type="scientific">Pseudaeromonas paramecii</name>
    <dbReference type="NCBI Taxonomy" id="2138166"/>
    <lineage>
        <taxon>Bacteria</taxon>
        <taxon>Pseudomonadati</taxon>
        <taxon>Pseudomonadota</taxon>
        <taxon>Gammaproteobacteria</taxon>
        <taxon>Aeromonadales</taxon>
        <taxon>Aeromonadaceae</taxon>
        <taxon>Pseudaeromonas</taxon>
    </lineage>
</organism>
<dbReference type="EMBL" id="BAABFC010000014">
    <property type="protein sequence ID" value="GAA4500693.1"/>
    <property type="molecule type" value="Genomic_DNA"/>
</dbReference>
<evidence type="ECO:0000256" key="4">
    <source>
        <dbReference type="ARBA" id="ARBA00048267"/>
    </source>
</evidence>
<evidence type="ECO:0000259" key="8">
    <source>
        <dbReference type="PROSITE" id="PS50110"/>
    </source>
</evidence>
<feature type="active site" evidence="5 6">
    <location>
        <position position="299"/>
    </location>
</feature>
<comment type="similarity">
    <text evidence="5">Belongs to the CheB family.</text>
</comment>
<evidence type="ECO:0000256" key="5">
    <source>
        <dbReference type="HAMAP-Rule" id="MF_00099"/>
    </source>
</evidence>
<keyword evidence="3 5" id="KW-0378">Hydrolase</keyword>
<dbReference type="NCBIfam" id="NF009206">
    <property type="entry name" value="PRK12555.1"/>
    <property type="match status" value="1"/>
</dbReference>
<keyword evidence="11" id="KW-1185">Reference proteome</keyword>
<feature type="domain" description="CheB-type methylesterase" evidence="9">
    <location>
        <begin position="165"/>
        <end position="357"/>
    </location>
</feature>
<dbReference type="EC" id="3.1.1.61" evidence="5"/>
<dbReference type="HAMAP" id="MF_00099">
    <property type="entry name" value="CheB_chemtxs"/>
    <property type="match status" value="1"/>
</dbReference>
<feature type="active site" evidence="5 6">
    <location>
        <position position="203"/>
    </location>
</feature>
<accession>A0ABP8QDD7</accession>
<dbReference type="Pfam" id="PF00072">
    <property type="entry name" value="Response_reg"/>
    <property type="match status" value="1"/>
</dbReference>
<dbReference type="InterPro" id="IPR000673">
    <property type="entry name" value="Sig_transdc_resp-reg_Me-estase"/>
</dbReference>
<keyword evidence="1 5" id="KW-0963">Cytoplasm</keyword>
<evidence type="ECO:0000259" key="9">
    <source>
        <dbReference type="PROSITE" id="PS50122"/>
    </source>
</evidence>
<comment type="catalytic activity">
    <reaction evidence="5">
        <text>L-glutaminyl-[protein] + H2O = L-glutamyl-[protein] + NH4(+)</text>
        <dbReference type="Rhea" id="RHEA:16441"/>
        <dbReference type="Rhea" id="RHEA-COMP:10207"/>
        <dbReference type="Rhea" id="RHEA-COMP:10208"/>
        <dbReference type="ChEBI" id="CHEBI:15377"/>
        <dbReference type="ChEBI" id="CHEBI:28938"/>
        <dbReference type="ChEBI" id="CHEBI:29973"/>
        <dbReference type="ChEBI" id="CHEBI:30011"/>
        <dbReference type="EC" id="3.5.1.44"/>
    </reaction>
</comment>
<dbReference type="InterPro" id="IPR008248">
    <property type="entry name" value="CheB-like"/>
</dbReference>
<dbReference type="InterPro" id="IPR035909">
    <property type="entry name" value="CheB_C"/>
</dbReference>
<evidence type="ECO:0000313" key="10">
    <source>
        <dbReference type="EMBL" id="GAA4500693.1"/>
    </source>
</evidence>
<dbReference type="PANTHER" id="PTHR42872:SF6">
    <property type="entry name" value="PROTEIN-GLUTAMATE METHYLESTERASE_PROTEIN-GLUTAMINE GLUTAMINASE"/>
    <property type="match status" value="1"/>
</dbReference>
<keyword evidence="5 7" id="KW-0597">Phosphoprotein</keyword>
<sequence>MNKTRVFVVDDSALVRQFMAEVIGQQPDMVLAGAAVDPVAALPKMQQAWPDVIVLDMEMPRMDGLTFLRQLMSSHPTPVVICSSLTEQGAGLTMEALSAGAVAVFAKAKLGVRQHLESIASQLVSAIREARCARVAAKRSSLVTCPTAVPGPSVTGRATQAPALLHTTDRLVAIGTSTGGTLALEQILTRLPADAPALVIVQHMPEKFTAAFAERLNAHCQIMVREARHGDRVMEGLALIAPGGLQTQVCRTGAHYCLEIQDAPPVNRHKPSVDVLFRSVAKAAGPNALGIIMTGMGDDGARGLLAMREAGSKTLAQDEASCVVFGMPKEAIRLQAVEEVHPLDAMPEQILAFSRTGRSRVG</sequence>
<feature type="modified residue" description="4-aspartylphosphate" evidence="5 7">
    <location>
        <position position="56"/>
    </location>
</feature>
<comment type="PTM">
    <text evidence="5">Phosphorylated by CheA. Phosphorylation of the N-terminal regulatory domain activates the methylesterase activity.</text>
</comment>
<dbReference type="PANTHER" id="PTHR42872">
    <property type="entry name" value="PROTEIN-GLUTAMATE METHYLESTERASE/PROTEIN-GLUTAMINE GLUTAMINASE"/>
    <property type="match status" value="1"/>
</dbReference>
<protein>
    <recommendedName>
        <fullName evidence="5">Protein-glutamate methylesterase/protein-glutamine glutaminase</fullName>
        <ecNumber evidence="5">3.1.1.61</ecNumber>
        <ecNumber evidence="5">3.5.1.44</ecNumber>
    </recommendedName>
</protein>
<reference evidence="11" key="1">
    <citation type="journal article" date="2019" name="Int. J. Syst. Evol. Microbiol.">
        <title>The Global Catalogue of Microorganisms (GCM) 10K type strain sequencing project: providing services to taxonomists for standard genome sequencing and annotation.</title>
        <authorList>
            <consortium name="The Broad Institute Genomics Platform"/>
            <consortium name="The Broad Institute Genome Sequencing Center for Infectious Disease"/>
            <person name="Wu L."/>
            <person name="Ma J."/>
        </authorList>
    </citation>
    <scope>NUCLEOTIDE SEQUENCE [LARGE SCALE GENOMIC DNA]</scope>
    <source>
        <strain evidence="11">JCM 32226</strain>
    </source>
</reference>
<dbReference type="Pfam" id="PF01339">
    <property type="entry name" value="CheB_methylest"/>
    <property type="match status" value="1"/>
</dbReference>
<comment type="catalytic activity">
    <reaction evidence="4 5">
        <text>[protein]-L-glutamate 5-O-methyl ester + H2O = L-glutamyl-[protein] + methanol + H(+)</text>
        <dbReference type="Rhea" id="RHEA:23236"/>
        <dbReference type="Rhea" id="RHEA-COMP:10208"/>
        <dbReference type="Rhea" id="RHEA-COMP:10311"/>
        <dbReference type="ChEBI" id="CHEBI:15377"/>
        <dbReference type="ChEBI" id="CHEBI:15378"/>
        <dbReference type="ChEBI" id="CHEBI:17790"/>
        <dbReference type="ChEBI" id="CHEBI:29973"/>
        <dbReference type="ChEBI" id="CHEBI:82795"/>
        <dbReference type="EC" id="3.1.1.61"/>
    </reaction>
</comment>